<proteinExistence type="predicted"/>
<organism evidence="2 3">
    <name type="scientific">Sedimentitalea arenosa</name>
    <dbReference type="NCBI Taxonomy" id="2798803"/>
    <lineage>
        <taxon>Bacteria</taxon>
        <taxon>Pseudomonadati</taxon>
        <taxon>Pseudomonadota</taxon>
        <taxon>Alphaproteobacteria</taxon>
        <taxon>Rhodobacterales</taxon>
        <taxon>Paracoccaceae</taxon>
        <taxon>Sedimentitalea</taxon>
    </lineage>
</organism>
<dbReference type="Proteomes" id="UP000619079">
    <property type="component" value="Unassembled WGS sequence"/>
</dbReference>
<evidence type="ECO:0000313" key="2">
    <source>
        <dbReference type="EMBL" id="MBJ6373664.1"/>
    </source>
</evidence>
<keyword evidence="1" id="KW-0732">Signal</keyword>
<name>A0A8J7JFT2_9RHOB</name>
<protein>
    <submittedName>
        <fullName evidence="2">Uncharacterized protein</fullName>
    </submittedName>
</protein>
<sequence length="223" mass="24725">MLRLAPTLFVIFMSLATSAIAQNRDGNVQQAIDLIVLFCVAGGQEVTTEVREGSSDQISINSPGRTVTLSSRQVRGLVDGISSTMTGLTAEQASEARSCMRPYIDRILSVLVPRNSDPSLFRDYYGRITIYHGTDGRVIFDTDSLLELRDGFDEVELVGGGRRAKVSFELRGQKMYVSGLYRGTSGRVYVIEGVSDWDGFGFKGDFKMIRPDRNPHAFVFDFQ</sequence>
<evidence type="ECO:0000256" key="1">
    <source>
        <dbReference type="SAM" id="SignalP"/>
    </source>
</evidence>
<dbReference type="EMBL" id="JAELVR010000018">
    <property type="protein sequence ID" value="MBJ6373664.1"/>
    <property type="molecule type" value="Genomic_DNA"/>
</dbReference>
<accession>A0A8J7JFT2</accession>
<evidence type="ECO:0000313" key="3">
    <source>
        <dbReference type="Proteomes" id="UP000619079"/>
    </source>
</evidence>
<keyword evidence="3" id="KW-1185">Reference proteome</keyword>
<dbReference type="AlphaFoldDB" id="A0A8J7JFT2"/>
<gene>
    <name evidence="2" type="ORF">JF290_19265</name>
</gene>
<reference evidence="2" key="1">
    <citation type="submission" date="2020-12" db="EMBL/GenBank/DDBJ databases">
        <title>Sedimentitalea sp. nov., isolated from sand in Incheon.</title>
        <authorList>
            <person name="Kim W."/>
        </authorList>
    </citation>
    <scope>NUCLEOTIDE SEQUENCE</scope>
    <source>
        <strain evidence="2">CAU 1593</strain>
    </source>
</reference>
<feature type="signal peptide" evidence="1">
    <location>
        <begin position="1"/>
        <end position="21"/>
    </location>
</feature>
<feature type="chain" id="PRO_5035193446" evidence="1">
    <location>
        <begin position="22"/>
        <end position="223"/>
    </location>
</feature>
<comment type="caution">
    <text evidence="2">The sequence shown here is derived from an EMBL/GenBank/DDBJ whole genome shotgun (WGS) entry which is preliminary data.</text>
</comment>